<dbReference type="EMBL" id="JASPKY010000028">
    <property type="protein sequence ID" value="KAK9751437.1"/>
    <property type="molecule type" value="Genomic_DNA"/>
</dbReference>
<keyword evidence="3" id="KW-1185">Reference proteome</keyword>
<evidence type="ECO:0000259" key="1">
    <source>
        <dbReference type="Pfam" id="PF20700"/>
    </source>
</evidence>
<name>A0AAW1N0J4_POPJA</name>
<dbReference type="InterPro" id="IPR049012">
    <property type="entry name" value="Mutator_transp_dom"/>
</dbReference>
<organism evidence="2 3">
    <name type="scientific">Popillia japonica</name>
    <name type="common">Japanese beetle</name>
    <dbReference type="NCBI Taxonomy" id="7064"/>
    <lineage>
        <taxon>Eukaryota</taxon>
        <taxon>Metazoa</taxon>
        <taxon>Ecdysozoa</taxon>
        <taxon>Arthropoda</taxon>
        <taxon>Hexapoda</taxon>
        <taxon>Insecta</taxon>
        <taxon>Pterygota</taxon>
        <taxon>Neoptera</taxon>
        <taxon>Endopterygota</taxon>
        <taxon>Coleoptera</taxon>
        <taxon>Polyphaga</taxon>
        <taxon>Scarabaeiformia</taxon>
        <taxon>Scarabaeidae</taxon>
        <taxon>Rutelinae</taxon>
        <taxon>Popillia</taxon>
    </lineage>
</organism>
<proteinExistence type="predicted"/>
<sequence length="195" mass="22220">MGNKKNCKYRKSRKVHLKQIAKTRTNVQCTRKTNVRSEESDCELDLGGPSTSCKVQVFMGESCDYNDHNSITESKYSDDLSECETENITSISQKQFILEFTVKCNMCTAINVIYTENPNSNHTCVTTAAVSGIIAAGAGYSCLEEVMTALDIPCISSKTFIEHQGKVYEASMRRVRWKWKKLEKRNFVWLKKQEM</sequence>
<comment type="caution">
    <text evidence="2">The sequence shown here is derived from an EMBL/GenBank/DDBJ whole genome shotgun (WGS) entry which is preliminary data.</text>
</comment>
<accession>A0AAW1N0J4</accession>
<evidence type="ECO:0000313" key="3">
    <source>
        <dbReference type="Proteomes" id="UP001458880"/>
    </source>
</evidence>
<reference evidence="2 3" key="1">
    <citation type="journal article" date="2024" name="BMC Genomics">
        <title>De novo assembly and annotation of Popillia japonica's genome with initial clues to its potential as an invasive pest.</title>
        <authorList>
            <person name="Cucini C."/>
            <person name="Boschi S."/>
            <person name="Funari R."/>
            <person name="Cardaioli E."/>
            <person name="Iannotti N."/>
            <person name="Marturano G."/>
            <person name="Paoli F."/>
            <person name="Bruttini M."/>
            <person name="Carapelli A."/>
            <person name="Frati F."/>
            <person name="Nardi F."/>
        </authorList>
    </citation>
    <scope>NUCLEOTIDE SEQUENCE [LARGE SCALE GENOMIC DNA]</scope>
    <source>
        <strain evidence="2">DMR45628</strain>
    </source>
</reference>
<evidence type="ECO:0000313" key="2">
    <source>
        <dbReference type="EMBL" id="KAK9751437.1"/>
    </source>
</evidence>
<feature type="domain" description="Mutator-like transposase" evidence="1">
    <location>
        <begin position="92"/>
        <end position="172"/>
    </location>
</feature>
<dbReference type="AlphaFoldDB" id="A0AAW1N0J4"/>
<dbReference type="Proteomes" id="UP001458880">
    <property type="component" value="Unassembled WGS sequence"/>
</dbReference>
<gene>
    <name evidence="2" type="ORF">QE152_g4992</name>
</gene>
<protein>
    <recommendedName>
        <fullName evidence="1">Mutator-like transposase domain-containing protein</fullName>
    </recommendedName>
</protein>
<dbReference type="Pfam" id="PF20700">
    <property type="entry name" value="Mutator"/>
    <property type="match status" value="1"/>
</dbReference>